<dbReference type="PANTHER" id="PTHR45666">
    <property type="entry name" value="TYPE IV INOSITOL POLYPHOSPHATE 5-PHOSPHATASE 9"/>
    <property type="match status" value="1"/>
</dbReference>
<comment type="caution">
    <text evidence="4">The sequence shown here is derived from an EMBL/GenBank/DDBJ whole genome shotgun (WGS) entry which is preliminary data.</text>
</comment>
<dbReference type="InterPro" id="IPR000300">
    <property type="entry name" value="IPPc"/>
</dbReference>
<accession>A0A9Q1R730</accession>
<dbReference type="GO" id="GO:0004445">
    <property type="term" value="F:inositol-polyphosphate 5-phosphatase activity"/>
    <property type="evidence" value="ECO:0007669"/>
    <property type="project" value="InterPro"/>
</dbReference>
<protein>
    <recommendedName>
        <fullName evidence="3">Inositol polyphosphate-related phosphatase domain-containing protein</fullName>
    </recommendedName>
</protein>
<dbReference type="GO" id="GO:0004439">
    <property type="term" value="F:phosphatidylinositol-4,5-bisphosphate 5-phosphatase activity"/>
    <property type="evidence" value="ECO:0007669"/>
    <property type="project" value="TreeGrafter"/>
</dbReference>
<keyword evidence="5" id="KW-1185">Reference proteome</keyword>
<dbReference type="Pfam" id="PF22669">
    <property type="entry name" value="Exo_endo_phos2"/>
    <property type="match status" value="2"/>
</dbReference>
<dbReference type="InterPro" id="IPR045849">
    <property type="entry name" value="IP5P_plant"/>
</dbReference>
<evidence type="ECO:0000313" key="5">
    <source>
        <dbReference type="Proteomes" id="UP001152561"/>
    </source>
</evidence>
<dbReference type="PANTHER" id="PTHR45666:SF3">
    <property type="entry name" value="TYPE I INOSITOL POLYPHOSPHATE 5-PHOSPHATASE 5"/>
    <property type="match status" value="1"/>
</dbReference>
<keyword evidence="2" id="KW-0378">Hydrolase</keyword>
<gene>
    <name evidence="4" type="ORF">K7X08_025310</name>
</gene>
<dbReference type="EMBL" id="JAJAGQ010000014">
    <property type="protein sequence ID" value="KAJ8543692.1"/>
    <property type="molecule type" value="Genomic_DNA"/>
</dbReference>
<dbReference type="Gene3D" id="3.60.10.10">
    <property type="entry name" value="Endonuclease/exonuclease/phosphatase"/>
    <property type="match status" value="2"/>
</dbReference>
<feature type="domain" description="Inositol polyphosphate-related phosphatase" evidence="3">
    <location>
        <begin position="36"/>
        <end position="347"/>
    </location>
</feature>
<evidence type="ECO:0000313" key="4">
    <source>
        <dbReference type="EMBL" id="KAJ8543692.1"/>
    </source>
</evidence>
<dbReference type="SMART" id="SM00128">
    <property type="entry name" value="IPPc"/>
    <property type="match status" value="1"/>
</dbReference>
<dbReference type="GO" id="GO:0046856">
    <property type="term" value="P:phosphatidylinositol dephosphorylation"/>
    <property type="evidence" value="ECO:0007669"/>
    <property type="project" value="InterPro"/>
</dbReference>
<evidence type="ECO:0000256" key="2">
    <source>
        <dbReference type="ARBA" id="ARBA00022801"/>
    </source>
</evidence>
<evidence type="ECO:0000259" key="3">
    <source>
        <dbReference type="SMART" id="SM00128"/>
    </source>
</evidence>
<name>A0A9Q1R730_9SOLA</name>
<dbReference type="GO" id="GO:0034485">
    <property type="term" value="F:phosphatidylinositol-3,4,5-trisphosphate 5-phosphatase activity"/>
    <property type="evidence" value="ECO:0007669"/>
    <property type="project" value="TreeGrafter"/>
</dbReference>
<dbReference type="InterPro" id="IPR036691">
    <property type="entry name" value="Endo/exonu/phosph_ase_sf"/>
</dbReference>
<comment type="similarity">
    <text evidence="1">Belongs to the inositol polyphosphate 5-phosphatase family.</text>
</comment>
<dbReference type="SUPFAM" id="SSF56219">
    <property type="entry name" value="DNase I-like"/>
    <property type="match status" value="1"/>
</dbReference>
<dbReference type="Proteomes" id="UP001152561">
    <property type="component" value="Unassembled WGS sequence"/>
</dbReference>
<reference evidence="5" key="1">
    <citation type="journal article" date="2023" name="Proc. Natl. Acad. Sci. U.S.A.">
        <title>Genomic and structural basis for evolution of tropane alkaloid biosynthesis.</title>
        <authorList>
            <person name="Wanga Y.-J."/>
            <person name="Taina T."/>
            <person name="Yua J.-Y."/>
            <person name="Lia J."/>
            <person name="Xua B."/>
            <person name="Chenc J."/>
            <person name="D'Auriad J.C."/>
            <person name="Huanga J.-P."/>
            <person name="Huanga S.-X."/>
        </authorList>
    </citation>
    <scope>NUCLEOTIDE SEQUENCE [LARGE SCALE GENOMIC DNA]</scope>
    <source>
        <strain evidence="5">cv. KIB-2019</strain>
    </source>
</reference>
<dbReference type="OrthoDB" id="62798at2759"/>
<proteinExistence type="inferred from homology"/>
<organism evidence="4 5">
    <name type="scientific">Anisodus acutangulus</name>
    <dbReference type="NCBI Taxonomy" id="402998"/>
    <lineage>
        <taxon>Eukaryota</taxon>
        <taxon>Viridiplantae</taxon>
        <taxon>Streptophyta</taxon>
        <taxon>Embryophyta</taxon>
        <taxon>Tracheophyta</taxon>
        <taxon>Spermatophyta</taxon>
        <taxon>Magnoliopsida</taxon>
        <taxon>eudicotyledons</taxon>
        <taxon>Gunneridae</taxon>
        <taxon>Pentapetalae</taxon>
        <taxon>asterids</taxon>
        <taxon>lamiids</taxon>
        <taxon>Solanales</taxon>
        <taxon>Solanaceae</taxon>
        <taxon>Solanoideae</taxon>
        <taxon>Hyoscyameae</taxon>
        <taxon>Anisodus</taxon>
    </lineage>
</organism>
<sequence length="383" mass="42858">MLLISYLLSARHNSARIEGLNLSSFDNSTQPATMIKSIRVFAGTWNVGGKTPNHGLNLEDFLQVEGSADIYILGFQEIVPLNAGNVLVSEDSEPAERWLTLISHALNKSYHDSSSHNSKHSKDSKSNSLFHKHSLKVVSKSLRANSTLLKSCSCPSTRSLRKLSDHFYPPVTHCRDSSDEDLQSIAEFPPSNYGLSYHLISSKQMVGIFLSVWARKELAQHIGHLRVSSLGRGIMGCLGNKGCIAISMSVHRTSFCFVCSHLASGEKEGDELRRNSDVAEILKTIQFPRICRNPDTGMAEKISDHECDRILWRGEGIEQLSYIRGESRFSDHRPVCSVFAVDVEVEAELVKKNNSKFRKGFSCIATRMEYDDCIPQRHSSYDY</sequence>
<evidence type="ECO:0000256" key="1">
    <source>
        <dbReference type="ARBA" id="ARBA00010768"/>
    </source>
</evidence>
<dbReference type="AlphaFoldDB" id="A0A9Q1R730"/>